<dbReference type="GO" id="GO:0005737">
    <property type="term" value="C:cytoplasm"/>
    <property type="evidence" value="ECO:0007669"/>
    <property type="project" value="TreeGrafter"/>
</dbReference>
<comment type="caution">
    <text evidence="2">The sequence shown here is derived from an EMBL/GenBank/DDBJ whole genome shotgun (WGS) entry which is preliminary data.</text>
</comment>
<dbReference type="PANTHER" id="PTHR43441:SF10">
    <property type="entry name" value="ACETYLTRANSFERASE"/>
    <property type="match status" value="1"/>
</dbReference>
<dbReference type="EMBL" id="BONQ01000108">
    <property type="protein sequence ID" value="GIG48776.1"/>
    <property type="molecule type" value="Genomic_DNA"/>
</dbReference>
<dbReference type="Proteomes" id="UP000660611">
    <property type="component" value="Unassembled WGS sequence"/>
</dbReference>
<organism evidence="2 3">
    <name type="scientific">Dactylosporangium siamense</name>
    <dbReference type="NCBI Taxonomy" id="685454"/>
    <lineage>
        <taxon>Bacteria</taxon>
        <taxon>Bacillati</taxon>
        <taxon>Actinomycetota</taxon>
        <taxon>Actinomycetes</taxon>
        <taxon>Micromonosporales</taxon>
        <taxon>Micromonosporaceae</taxon>
        <taxon>Dactylosporangium</taxon>
    </lineage>
</organism>
<dbReference type="GO" id="GO:0008999">
    <property type="term" value="F:protein-N-terminal-alanine acetyltransferase activity"/>
    <property type="evidence" value="ECO:0007669"/>
    <property type="project" value="TreeGrafter"/>
</dbReference>
<proteinExistence type="predicted"/>
<keyword evidence="3" id="KW-1185">Reference proteome</keyword>
<accession>A0A919UE81</accession>
<sequence>MPSLVTPALPAGTLAALTQPSLDGADGLRLRPWRAADADTVVAAYTDPDIQRWHCRTMTPGEARDWIDRWPVRWRTESGAGWAVTDGGRVAGQISLRRIDLVEALAEVSYWVLPHARGRRVAGRALAALTGWAFGELGLHRVEVCHSTANLASCRVADRAGYVLEGTKRGEARHIDGWHDMHLHARIS</sequence>
<dbReference type="PANTHER" id="PTHR43441">
    <property type="entry name" value="RIBOSOMAL-PROTEIN-SERINE ACETYLTRANSFERASE"/>
    <property type="match status" value="1"/>
</dbReference>
<evidence type="ECO:0000259" key="1">
    <source>
        <dbReference type="PROSITE" id="PS51186"/>
    </source>
</evidence>
<dbReference type="RefSeq" id="WP_203850477.1">
    <property type="nucleotide sequence ID" value="NZ_BAAAVW010000023.1"/>
</dbReference>
<dbReference type="Pfam" id="PF13302">
    <property type="entry name" value="Acetyltransf_3"/>
    <property type="match status" value="1"/>
</dbReference>
<gene>
    <name evidence="2" type="ORF">Dsi01nite_068170</name>
</gene>
<dbReference type="InterPro" id="IPR051908">
    <property type="entry name" value="Ribosomal_N-acetyltransferase"/>
</dbReference>
<protein>
    <submittedName>
        <fullName evidence="2">Acetyltransferase</fullName>
    </submittedName>
</protein>
<dbReference type="InterPro" id="IPR000182">
    <property type="entry name" value="GNAT_dom"/>
</dbReference>
<dbReference type="CDD" id="cd04301">
    <property type="entry name" value="NAT_SF"/>
    <property type="match status" value="1"/>
</dbReference>
<dbReference type="Gene3D" id="3.40.630.30">
    <property type="match status" value="1"/>
</dbReference>
<evidence type="ECO:0000313" key="2">
    <source>
        <dbReference type="EMBL" id="GIG48776.1"/>
    </source>
</evidence>
<dbReference type="GO" id="GO:1990189">
    <property type="term" value="F:protein N-terminal-serine acetyltransferase activity"/>
    <property type="evidence" value="ECO:0007669"/>
    <property type="project" value="TreeGrafter"/>
</dbReference>
<evidence type="ECO:0000313" key="3">
    <source>
        <dbReference type="Proteomes" id="UP000660611"/>
    </source>
</evidence>
<dbReference type="SUPFAM" id="SSF55729">
    <property type="entry name" value="Acyl-CoA N-acyltransferases (Nat)"/>
    <property type="match status" value="1"/>
</dbReference>
<dbReference type="InterPro" id="IPR016181">
    <property type="entry name" value="Acyl_CoA_acyltransferase"/>
</dbReference>
<feature type="domain" description="N-acetyltransferase" evidence="1">
    <location>
        <begin position="28"/>
        <end position="188"/>
    </location>
</feature>
<dbReference type="AlphaFoldDB" id="A0A919UE81"/>
<name>A0A919UE81_9ACTN</name>
<reference evidence="2" key="1">
    <citation type="submission" date="2021-01" db="EMBL/GenBank/DDBJ databases">
        <title>Whole genome shotgun sequence of Dactylosporangium siamense NBRC 106093.</title>
        <authorList>
            <person name="Komaki H."/>
            <person name="Tamura T."/>
        </authorList>
    </citation>
    <scope>NUCLEOTIDE SEQUENCE</scope>
    <source>
        <strain evidence="2">NBRC 106093</strain>
    </source>
</reference>
<dbReference type="PROSITE" id="PS51186">
    <property type="entry name" value="GNAT"/>
    <property type="match status" value="1"/>
</dbReference>